<name>A0A645ES59_9ZZZZ</name>
<organism evidence="1">
    <name type="scientific">bioreactor metagenome</name>
    <dbReference type="NCBI Taxonomy" id="1076179"/>
    <lineage>
        <taxon>unclassified sequences</taxon>
        <taxon>metagenomes</taxon>
        <taxon>ecological metagenomes</taxon>
    </lineage>
</organism>
<dbReference type="Gene3D" id="2.120.10.90">
    <property type="entry name" value="DNA gyrase/topoisomerase IV, subunit A, C-terminal"/>
    <property type="match status" value="1"/>
</dbReference>
<dbReference type="AlphaFoldDB" id="A0A645ES59"/>
<evidence type="ECO:0000313" key="1">
    <source>
        <dbReference type="EMBL" id="MPN03354.1"/>
    </source>
</evidence>
<dbReference type="GO" id="GO:0005524">
    <property type="term" value="F:ATP binding"/>
    <property type="evidence" value="ECO:0007669"/>
    <property type="project" value="InterPro"/>
</dbReference>
<reference evidence="1" key="1">
    <citation type="submission" date="2019-08" db="EMBL/GenBank/DDBJ databases">
        <authorList>
            <person name="Kucharzyk K."/>
            <person name="Murdoch R.W."/>
            <person name="Higgins S."/>
            <person name="Loffler F."/>
        </authorList>
    </citation>
    <scope>NUCLEOTIDE SEQUENCE</scope>
</reference>
<protein>
    <submittedName>
        <fullName evidence="1">DNA topoisomerase 4 subunit A</fullName>
    </submittedName>
</protein>
<dbReference type="InterPro" id="IPR006691">
    <property type="entry name" value="GyrA/parC_rep"/>
</dbReference>
<gene>
    <name evidence="1" type="primary">parC_6</name>
    <name evidence="1" type="ORF">SDC9_150582</name>
</gene>
<accession>A0A645ES59</accession>
<sequence length="105" mass="11970">MLTQRGNIKKFKSGEVPILGRAKRGLMLLKELKAKPHRIVFMDCDLSMPNRYAIRTTASKSIVAESKEIPFSPRYSNGSFAINEKTDGEVSDIEKEFDFSQIRIF</sequence>
<dbReference type="InterPro" id="IPR035516">
    <property type="entry name" value="Gyrase/topoIV_suA_C"/>
</dbReference>
<dbReference type="GO" id="GO:0003677">
    <property type="term" value="F:DNA binding"/>
    <property type="evidence" value="ECO:0007669"/>
    <property type="project" value="InterPro"/>
</dbReference>
<proteinExistence type="predicted"/>
<keyword evidence="1" id="KW-0413">Isomerase</keyword>
<dbReference type="EMBL" id="VSSQ01049275">
    <property type="protein sequence ID" value="MPN03354.1"/>
    <property type="molecule type" value="Genomic_DNA"/>
</dbReference>
<dbReference type="Pfam" id="PF03989">
    <property type="entry name" value="DNA_gyraseA_C"/>
    <property type="match status" value="1"/>
</dbReference>
<dbReference type="SUPFAM" id="SSF101904">
    <property type="entry name" value="GyrA/ParC C-terminal domain-like"/>
    <property type="match status" value="1"/>
</dbReference>
<dbReference type="GO" id="GO:0003916">
    <property type="term" value="F:DNA topoisomerase activity"/>
    <property type="evidence" value="ECO:0007669"/>
    <property type="project" value="InterPro"/>
</dbReference>
<comment type="caution">
    <text evidence="1">The sequence shown here is derived from an EMBL/GenBank/DDBJ whole genome shotgun (WGS) entry which is preliminary data.</text>
</comment>
<dbReference type="GO" id="GO:0006265">
    <property type="term" value="P:DNA topological change"/>
    <property type="evidence" value="ECO:0007669"/>
    <property type="project" value="InterPro"/>
</dbReference>